<keyword evidence="9 12" id="KW-0496">Mitochondrion</keyword>
<dbReference type="Proteomes" id="UP001153678">
    <property type="component" value="Unassembled WGS sequence"/>
</dbReference>
<organism evidence="14 15">
    <name type="scientific">Funneliformis geosporum</name>
    <dbReference type="NCBI Taxonomy" id="1117311"/>
    <lineage>
        <taxon>Eukaryota</taxon>
        <taxon>Fungi</taxon>
        <taxon>Fungi incertae sedis</taxon>
        <taxon>Mucoromycota</taxon>
        <taxon>Glomeromycotina</taxon>
        <taxon>Glomeromycetes</taxon>
        <taxon>Glomerales</taxon>
        <taxon>Glomeraceae</taxon>
        <taxon>Funneliformis</taxon>
    </lineage>
</organism>
<comment type="caution">
    <text evidence="14">The sequence shown here is derived from an EMBL/GenBank/DDBJ whole genome shotgun (WGS) entry which is preliminary data.</text>
</comment>
<accession>A0A9W4SHS1</accession>
<evidence type="ECO:0000256" key="12">
    <source>
        <dbReference type="RuleBase" id="RU367043"/>
    </source>
</evidence>
<comment type="similarity">
    <text evidence="2 12">Belongs to the small Tim family.</text>
</comment>
<dbReference type="AlphaFoldDB" id="A0A9W4SHS1"/>
<evidence type="ECO:0000313" key="15">
    <source>
        <dbReference type="Proteomes" id="UP001153678"/>
    </source>
</evidence>
<keyword evidence="5 12" id="KW-0472">Membrane</keyword>
<proteinExistence type="inferred from homology"/>
<evidence type="ECO:0000256" key="10">
    <source>
        <dbReference type="ARBA" id="ARBA00023157"/>
    </source>
</evidence>
<dbReference type="GO" id="GO:0015031">
    <property type="term" value="P:protein transport"/>
    <property type="evidence" value="ECO:0007669"/>
    <property type="project" value="UniProtKB-KW"/>
</dbReference>
<dbReference type="GO" id="GO:0042719">
    <property type="term" value="C:mitochondrial intermembrane space chaperone complex"/>
    <property type="evidence" value="ECO:0007669"/>
    <property type="project" value="UniProtKB-ARBA"/>
</dbReference>
<evidence type="ECO:0000256" key="7">
    <source>
        <dbReference type="ARBA" id="ARBA00022927"/>
    </source>
</evidence>
<keyword evidence="3 12" id="KW-0813">Transport</keyword>
<keyword evidence="4" id="KW-0479">Metal-binding</keyword>
<evidence type="ECO:0000256" key="4">
    <source>
        <dbReference type="ARBA" id="ARBA00022723"/>
    </source>
</evidence>
<dbReference type="InterPro" id="IPR004217">
    <property type="entry name" value="Tim10-like"/>
</dbReference>
<dbReference type="GO" id="GO:0005743">
    <property type="term" value="C:mitochondrial inner membrane"/>
    <property type="evidence" value="ECO:0007669"/>
    <property type="project" value="UniProtKB-SubCell"/>
</dbReference>
<dbReference type="InterPro" id="IPR035427">
    <property type="entry name" value="Tim10-like_dom_sf"/>
</dbReference>
<dbReference type="Pfam" id="PF02953">
    <property type="entry name" value="zf-Tim10_DDP"/>
    <property type="match status" value="1"/>
</dbReference>
<keyword evidence="15" id="KW-1185">Reference proteome</keyword>
<name>A0A9W4SHS1_9GLOM</name>
<comment type="subcellular location">
    <subcellularLocation>
        <location evidence="1 12">Mitochondrion inner membrane</location>
        <topology evidence="1 12">Peripheral membrane protein</topology>
        <orientation evidence="1 12">Intermembrane side</orientation>
    </subcellularLocation>
</comment>
<dbReference type="SUPFAM" id="SSF144122">
    <property type="entry name" value="Tim10-like"/>
    <property type="match status" value="1"/>
</dbReference>
<comment type="function">
    <text evidence="12">Mitochondrial intermembrane chaperone that participates in the import and insertion of some multi-pass transmembrane proteins into the mitochondrial inner membrane. Also required for the transfer of beta-barrel precursors from the TOM complex to the sorting and assembly machinery (SAM complex) of the outer membrane. Acts as a chaperone-like protein that protects the hydrophobic precursors from aggregation and guide them through the mitochondrial intermembrane space.</text>
</comment>
<keyword evidence="7 12" id="KW-0653">Protein transport</keyword>
<evidence type="ECO:0000256" key="2">
    <source>
        <dbReference type="ARBA" id="ARBA00006720"/>
    </source>
</evidence>
<dbReference type="Gene3D" id="1.10.287.810">
    <property type="entry name" value="Mitochondrial import inner membrane translocase subunit tim13 like domains"/>
    <property type="match status" value="1"/>
</dbReference>
<evidence type="ECO:0000256" key="1">
    <source>
        <dbReference type="ARBA" id="ARBA00004137"/>
    </source>
</evidence>
<comment type="domain">
    <text evidence="12">The twin CX3C motif contains 4 conserved Cys residues that form 2 disulfide bonds in the mitochondrial intermembrane space.</text>
</comment>
<feature type="domain" description="Tim10-like" evidence="13">
    <location>
        <begin position="26"/>
        <end position="86"/>
    </location>
</feature>
<keyword evidence="11 12" id="KW-0143">Chaperone</keyword>
<dbReference type="GO" id="GO:0045039">
    <property type="term" value="P:protein insertion into mitochondrial inner membrane"/>
    <property type="evidence" value="ECO:0007669"/>
    <property type="project" value="UniProtKB-ARBA"/>
</dbReference>
<keyword evidence="5 12" id="KW-0999">Mitochondrion inner membrane</keyword>
<keyword evidence="6" id="KW-0862">Zinc</keyword>
<sequence length="100" mass="11352">MNFPNDYSSLASTSNMGNRKQAVMDQVRNELALANAQELINKINEKCFSKCITKPGSKLDNSEQTCVAKCMDRYMEAWNIVSRAYISRVQRESHSQGENL</sequence>
<protein>
    <recommendedName>
        <fullName evidence="12">Mitochondrial import inner membrane translocase subunit</fullName>
    </recommendedName>
</protein>
<dbReference type="EMBL" id="CAMKVN010000397">
    <property type="protein sequence ID" value="CAI2167495.1"/>
    <property type="molecule type" value="Genomic_DNA"/>
</dbReference>
<evidence type="ECO:0000259" key="13">
    <source>
        <dbReference type="Pfam" id="PF02953"/>
    </source>
</evidence>
<evidence type="ECO:0000256" key="6">
    <source>
        <dbReference type="ARBA" id="ARBA00022833"/>
    </source>
</evidence>
<evidence type="ECO:0000256" key="9">
    <source>
        <dbReference type="ARBA" id="ARBA00023128"/>
    </source>
</evidence>
<evidence type="ECO:0000256" key="11">
    <source>
        <dbReference type="ARBA" id="ARBA00023186"/>
    </source>
</evidence>
<evidence type="ECO:0000256" key="3">
    <source>
        <dbReference type="ARBA" id="ARBA00022448"/>
    </source>
</evidence>
<dbReference type="GO" id="GO:0046872">
    <property type="term" value="F:metal ion binding"/>
    <property type="evidence" value="ECO:0007669"/>
    <property type="project" value="UniProtKB-KW"/>
</dbReference>
<dbReference type="OrthoDB" id="7813104at2759"/>
<reference evidence="14" key="1">
    <citation type="submission" date="2022-08" db="EMBL/GenBank/DDBJ databases">
        <authorList>
            <person name="Kallberg Y."/>
            <person name="Tangrot J."/>
            <person name="Rosling A."/>
        </authorList>
    </citation>
    <scope>NUCLEOTIDE SEQUENCE</scope>
    <source>
        <strain evidence="14">Wild A</strain>
    </source>
</reference>
<keyword evidence="10 12" id="KW-1015">Disulfide bond</keyword>
<keyword evidence="8 12" id="KW-0811">Translocation</keyword>
<evidence type="ECO:0000256" key="5">
    <source>
        <dbReference type="ARBA" id="ARBA00022792"/>
    </source>
</evidence>
<comment type="subunit">
    <text evidence="12">Heterohexamer.</text>
</comment>
<dbReference type="FunFam" id="1.10.287.810:FF:000001">
    <property type="entry name" value="mitochondrial import inner membrane translocase subunit TIM13"/>
    <property type="match status" value="1"/>
</dbReference>
<gene>
    <name evidence="14" type="ORF">FWILDA_LOCUS3103</name>
</gene>
<evidence type="ECO:0000313" key="14">
    <source>
        <dbReference type="EMBL" id="CAI2167495.1"/>
    </source>
</evidence>
<evidence type="ECO:0000256" key="8">
    <source>
        <dbReference type="ARBA" id="ARBA00023010"/>
    </source>
</evidence>